<reference evidence="1 2" key="1">
    <citation type="submission" date="2015-10" db="EMBL/GenBank/DDBJ databases">
        <title>Draft genome sequence of Streptomyces caeruleatus NRRL B-24802, type strain for the species Streptomyces caeruleatus.</title>
        <authorList>
            <person name="Ruckert C."/>
            <person name="Winkler A."/>
            <person name="Kalinowski J."/>
            <person name="Kampfer P."/>
            <person name="Glaeser S."/>
        </authorList>
    </citation>
    <scope>NUCLEOTIDE SEQUENCE [LARGE SCALE GENOMIC DNA]</scope>
    <source>
        <strain evidence="1 2">NRRL B-24802</strain>
    </source>
</reference>
<dbReference type="Proteomes" id="UP000053429">
    <property type="component" value="Unassembled WGS sequence"/>
</dbReference>
<evidence type="ECO:0000313" key="2">
    <source>
        <dbReference type="Proteomes" id="UP000053429"/>
    </source>
</evidence>
<dbReference type="EMBL" id="LMWY01000049">
    <property type="protein sequence ID" value="KUN95387.1"/>
    <property type="molecule type" value="Genomic_DNA"/>
</dbReference>
<gene>
    <name evidence="1" type="ORF">AQJ67_35955</name>
</gene>
<keyword evidence="2" id="KW-1185">Reference proteome</keyword>
<comment type="caution">
    <text evidence="1">The sequence shown here is derived from an EMBL/GenBank/DDBJ whole genome shotgun (WGS) entry which is preliminary data.</text>
</comment>
<accession>A0A101TN84</accession>
<dbReference type="RefSeq" id="WP_062723662.1">
    <property type="nucleotide sequence ID" value="NZ_KQ948938.1"/>
</dbReference>
<organism evidence="1 2">
    <name type="scientific">Streptomyces caeruleatus</name>
    <dbReference type="NCBI Taxonomy" id="661399"/>
    <lineage>
        <taxon>Bacteria</taxon>
        <taxon>Bacillati</taxon>
        <taxon>Actinomycetota</taxon>
        <taxon>Actinomycetes</taxon>
        <taxon>Kitasatosporales</taxon>
        <taxon>Streptomycetaceae</taxon>
        <taxon>Streptomyces</taxon>
    </lineage>
</organism>
<sequence length="146" mass="16018">MTTQPEPSQDAHEDGVRVPGIVAYPLWLALREHARQTRASGYDIRPEVMAALNDLRTAALAHMSTSGHGNRTLPHDRASDRLVTTGELAGRLGVTGRHVLRLAAAEGITRVAWGRWSAEDADYLVRTHREATTCPPPPQSQPTRSR</sequence>
<dbReference type="STRING" id="661399.AQJ67_35955"/>
<dbReference type="AlphaFoldDB" id="A0A101TN84"/>
<dbReference type="OrthoDB" id="3400183at2"/>
<proteinExistence type="predicted"/>
<protein>
    <submittedName>
        <fullName evidence="1">Uncharacterized protein</fullName>
    </submittedName>
</protein>
<evidence type="ECO:0000313" key="1">
    <source>
        <dbReference type="EMBL" id="KUN95387.1"/>
    </source>
</evidence>
<name>A0A101TN84_9ACTN</name>